<dbReference type="RefSeq" id="WP_107557325.1">
    <property type="nucleotide sequence ID" value="NZ_PZFK01000033.1"/>
</dbReference>
<name>A0A2T4PQP7_9STAP</name>
<comment type="caution">
    <text evidence="3">The sequence shown here is derived from an EMBL/GenBank/DDBJ whole genome shotgun (WGS) entry which is preliminary data.</text>
</comment>
<feature type="chain" id="PRO_5039252277" evidence="2">
    <location>
        <begin position="22"/>
        <end position="210"/>
    </location>
</feature>
<evidence type="ECO:0000313" key="4">
    <source>
        <dbReference type="Proteomes" id="UP000241209"/>
    </source>
</evidence>
<evidence type="ECO:0000256" key="1">
    <source>
        <dbReference type="SAM" id="MobiDB-lite"/>
    </source>
</evidence>
<dbReference type="AlphaFoldDB" id="A0A2T4PQP7"/>
<protein>
    <submittedName>
        <fullName evidence="3">NDxxF motif lipoprotein</fullName>
    </submittedName>
</protein>
<proteinExistence type="predicted"/>
<dbReference type="NCBIfam" id="NF033193">
    <property type="entry name" value="lipo_NDxxF"/>
    <property type="match status" value="1"/>
</dbReference>
<evidence type="ECO:0000313" key="3">
    <source>
        <dbReference type="EMBL" id="PTI28191.1"/>
    </source>
</evidence>
<gene>
    <name evidence="3" type="ORF">BU072_12190</name>
</gene>
<keyword evidence="3" id="KW-0449">Lipoprotein</keyword>
<dbReference type="PROSITE" id="PS51257">
    <property type="entry name" value="PROKAR_LIPOPROTEIN"/>
    <property type="match status" value="1"/>
</dbReference>
<organism evidence="3 4">
    <name type="scientific">Mammaliicoccus vitulinus</name>
    <dbReference type="NCBI Taxonomy" id="71237"/>
    <lineage>
        <taxon>Bacteria</taxon>
        <taxon>Bacillati</taxon>
        <taxon>Bacillota</taxon>
        <taxon>Bacilli</taxon>
        <taxon>Bacillales</taxon>
        <taxon>Staphylococcaceae</taxon>
        <taxon>Mammaliicoccus</taxon>
    </lineage>
</organism>
<dbReference type="STRING" id="1167632.GCA_000286335_02414"/>
<sequence>MKKIMSVILSCCLIMIISGCGNDEKTAESSTNEGKHKEKQTSDKSNAKLPSIVFESYSKNETLSKSQIHKSIQRYLDTNENIYKVTSNIEKKIWEDIPLTKKEADQLEEGRKLEEKNDKNFSNYIEKNKLPNGYQKETNRLSEYFTAYNQTISQLGDHVQKLEDETESGLISTKEIKGIVADGSKVNGKQQAKIERFLKKINVKTNAFEV</sequence>
<dbReference type="Proteomes" id="UP000241209">
    <property type="component" value="Unassembled WGS sequence"/>
</dbReference>
<feature type="signal peptide" evidence="2">
    <location>
        <begin position="1"/>
        <end position="21"/>
    </location>
</feature>
<reference evidence="3 4" key="1">
    <citation type="journal article" date="2016" name="Front. Microbiol.">
        <title>Comprehensive Phylogenetic Analysis of Bovine Non-aureus Staphylococci Species Based on Whole-Genome Sequencing.</title>
        <authorList>
            <person name="Naushad S."/>
            <person name="Barkema H.W."/>
            <person name="Luby C."/>
            <person name="Condas L.A."/>
            <person name="Nobrega D.B."/>
            <person name="Carson D.A."/>
            <person name="De Buck J."/>
        </authorList>
    </citation>
    <scope>NUCLEOTIDE SEQUENCE [LARGE SCALE GENOMIC DNA]</scope>
    <source>
        <strain evidence="3 4">SNUC 2204</strain>
    </source>
</reference>
<feature type="region of interest" description="Disordered" evidence="1">
    <location>
        <begin position="25"/>
        <end position="45"/>
    </location>
</feature>
<accession>A0A2T4PQP7</accession>
<evidence type="ECO:0000256" key="2">
    <source>
        <dbReference type="SAM" id="SignalP"/>
    </source>
</evidence>
<keyword evidence="2" id="KW-0732">Signal</keyword>
<dbReference type="EMBL" id="PZFK01000033">
    <property type="protein sequence ID" value="PTI28191.1"/>
    <property type="molecule type" value="Genomic_DNA"/>
</dbReference>
<dbReference type="InterPro" id="IPR047903">
    <property type="entry name" value="NDxxF_lipo"/>
</dbReference>